<dbReference type="PANTHER" id="PTHR43364">
    <property type="entry name" value="NADH-SPECIFIC METHYLGLYOXAL REDUCTASE-RELATED"/>
    <property type="match status" value="1"/>
</dbReference>
<dbReference type="InterPro" id="IPR050523">
    <property type="entry name" value="AKR_Detox_Biosynth"/>
</dbReference>
<dbReference type="SUPFAM" id="SSF51430">
    <property type="entry name" value="NAD(P)-linked oxidoreductase"/>
    <property type="match status" value="1"/>
</dbReference>
<comment type="similarity">
    <text evidence="2">Belongs to the aldo/keto reductase family. Aldo/keto reductase 2 subfamily.</text>
</comment>
<sequence>MPSKSSSVRMTGKPTLIIYTVKKNPWKSSLENGLKREYTTLYKKSDPNIGQKVHYFGNNMKSLHLSVEASLRKLRTSYSDLLYVHWWDWDTSVEEVMDALHTLVLNCKVLYLGILDTSAWIISQANLYAKAYGKTPFVIYQGKWSVLDCSFE</sequence>
<name>A0A0W0F5A6_MONRR</name>
<dbReference type="Gene3D" id="3.20.20.100">
    <property type="entry name" value="NADP-dependent oxidoreductase domain"/>
    <property type="match status" value="1"/>
</dbReference>
<dbReference type="InterPro" id="IPR023210">
    <property type="entry name" value="NADP_OxRdtase_dom"/>
</dbReference>
<dbReference type="EMBL" id="LATX01002314">
    <property type="protein sequence ID" value="KTB31519.1"/>
    <property type="molecule type" value="Genomic_DNA"/>
</dbReference>
<keyword evidence="1" id="KW-0560">Oxidoreductase</keyword>
<dbReference type="AlphaFoldDB" id="A0A0W0F5A6"/>
<feature type="domain" description="NADP-dependent oxidoreductase" evidence="3">
    <location>
        <begin position="50"/>
        <end position="147"/>
    </location>
</feature>
<dbReference type="InterPro" id="IPR036812">
    <property type="entry name" value="NAD(P)_OxRdtase_dom_sf"/>
</dbReference>
<dbReference type="PANTHER" id="PTHR43364:SF2">
    <property type="entry name" value="ARYL-ALCOHOL DEHYDROGENASE AAD10-RELATED"/>
    <property type="match status" value="1"/>
</dbReference>
<dbReference type="GO" id="GO:0016491">
    <property type="term" value="F:oxidoreductase activity"/>
    <property type="evidence" value="ECO:0007669"/>
    <property type="project" value="UniProtKB-KW"/>
</dbReference>
<evidence type="ECO:0000259" key="3">
    <source>
        <dbReference type="Pfam" id="PF00248"/>
    </source>
</evidence>
<accession>A0A0W0F5A6</accession>
<evidence type="ECO:0000256" key="2">
    <source>
        <dbReference type="ARBA" id="ARBA00038157"/>
    </source>
</evidence>
<dbReference type="Proteomes" id="UP000054988">
    <property type="component" value="Unassembled WGS sequence"/>
</dbReference>
<comment type="caution">
    <text evidence="4">The sequence shown here is derived from an EMBL/GenBank/DDBJ whole genome shotgun (WGS) entry which is preliminary data.</text>
</comment>
<dbReference type="Pfam" id="PF00248">
    <property type="entry name" value="Aldo_ket_red"/>
    <property type="match status" value="1"/>
</dbReference>
<organism evidence="4 5">
    <name type="scientific">Moniliophthora roreri</name>
    <name type="common">Frosty pod rot fungus</name>
    <name type="synonym">Monilia roreri</name>
    <dbReference type="NCBI Taxonomy" id="221103"/>
    <lineage>
        <taxon>Eukaryota</taxon>
        <taxon>Fungi</taxon>
        <taxon>Dikarya</taxon>
        <taxon>Basidiomycota</taxon>
        <taxon>Agaricomycotina</taxon>
        <taxon>Agaricomycetes</taxon>
        <taxon>Agaricomycetidae</taxon>
        <taxon>Agaricales</taxon>
        <taxon>Marasmiineae</taxon>
        <taxon>Marasmiaceae</taxon>
        <taxon>Moniliophthora</taxon>
    </lineage>
</organism>
<protein>
    <recommendedName>
        <fullName evidence="3">NADP-dependent oxidoreductase domain-containing protein</fullName>
    </recommendedName>
</protein>
<evidence type="ECO:0000256" key="1">
    <source>
        <dbReference type="ARBA" id="ARBA00023002"/>
    </source>
</evidence>
<proteinExistence type="inferred from homology"/>
<evidence type="ECO:0000313" key="4">
    <source>
        <dbReference type="EMBL" id="KTB31519.1"/>
    </source>
</evidence>
<reference evidence="4 5" key="1">
    <citation type="submission" date="2015-12" db="EMBL/GenBank/DDBJ databases">
        <title>Draft genome sequence of Moniliophthora roreri, the causal agent of frosty pod rot of cacao.</title>
        <authorList>
            <person name="Aime M.C."/>
            <person name="Diaz-Valderrama J.R."/>
            <person name="Kijpornyongpan T."/>
            <person name="Phillips-Mora W."/>
        </authorList>
    </citation>
    <scope>NUCLEOTIDE SEQUENCE [LARGE SCALE GENOMIC DNA]</scope>
    <source>
        <strain evidence="4 5">MCA 2952</strain>
    </source>
</reference>
<evidence type="ECO:0000313" key="5">
    <source>
        <dbReference type="Proteomes" id="UP000054988"/>
    </source>
</evidence>
<gene>
    <name evidence="4" type="ORF">WG66_15882</name>
</gene>